<gene>
    <name evidence="1" type="ORF">SAMN05216270_12413</name>
</gene>
<dbReference type="Gene3D" id="1.10.10.10">
    <property type="entry name" value="Winged helix-like DNA-binding domain superfamily/Winged helix DNA-binding domain"/>
    <property type="match status" value="1"/>
</dbReference>
<dbReference type="STRING" id="58114.SAMN05216270_12413"/>
<accession>A0A1G7DC54</accession>
<dbReference type="InterPro" id="IPR011990">
    <property type="entry name" value="TPR-like_helical_dom_sf"/>
</dbReference>
<dbReference type="Proteomes" id="UP000198949">
    <property type="component" value="Unassembled WGS sequence"/>
</dbReference>
<dbReference type="EMBL" id="FNAD01000024">
    <property type="protein sequence ID" value="SDE49069.1"/>
    <property type="molecule type" value="Genomic_DNA"/>
</dbReference>
<organism evidence="1 2">
    <name type="scientific">Glycomyces harbinensis</name>
    <dbReference type="NCBI Taxonomy" id="58114"/>
    <lineage>
        <taxon>Bacteria</taxon>
        <taxon>Bacillati</taxon>
        <taxon>Actinomycetota</taxon>
        <taxon>Actinomycetes</taxon>
        <taxon>Glycomycetales</taxon>
        <taxon>Glycomycetaceae</taxon>
        <taxon>Glycomyces</taxon>
    </lineage>
</organism>
<dbReference type="Gene3D" id="1.25.40.10">
    <property type="entry name" value="Tetratricopeptide repeat domain"/>
    <property type="match status" value="1"/>
</dbReference>
<protein>
    <submittedName>
        <fullName evidence="1">DNA-binding transcriptional activator of the SARP family</fullName>
    </submittedName>
</protein>
<keyword evidence="2" id="KW-1185">Reference proteome</keyword>
<proteinExistence type="predicted"/>
<dbReference type="PANTHER" id="PTHR35807">
    <property type="entry name" value="TRANSCRIPTIONAL REGULATOR REDD-RELATED"/>
    <property type="match status" value="1"/>
</dbReference>
<dbReference type="AlphaFoldDB" id="A0A1G7DC54"/>
<sequence length="287" mass="31570">MRQASPPLYGARWKSSDLTSTNRVTIVLAGSVKLVGRRAIAPSPMRCRAMLAALALQPNRMVSYDRLAEMLWDEPIESARSNLRTLATGIRSAIVEAKISSSVALTTHRASHGGIGGYSLAVREEQVDLLLAIVLKQRAKELIGTDPLRAKQLCEDAIALGTGTFGPDLPATLWFQRQQERFARLHDSLNLLHRCLSMMVGEYGDESANCDLFRESEPSSVATELSAIQLYCQGFVAEALEQISQASKRYREIGLDLPDSSRRVQMEILNDDKGAIIEAIRSRASSI</sequence>
<name>A0A1G7DC54_9ACTN</name>
<dbReference type="InterPro" id="IPR051677">
    <property type="entry name" value="AfsR-DnrI-RedD_regulator"/>
</dbReference>
<keyword evidence="1" id="KW-0238">DNA-binding</keyword>
<dbReference type="InterPro" id="IPR016032">
    <property type="entry name" value="Sig_transdc_resp-reg_C-effctor"/>
</dbReference>
<dbReference type="PANTHER" id="PTHR35807:SF1">
    <property type="entry name" value="TRANSCRIPTIONAL REGULATOR REDD"/>
    <property type="match status" value="1"/>
</dbReference>
<evidence type="ECO:0000313" key="2">
    <source>
        <dbReference type="Proteomes" id="UP000198949"/>
    </source>
</evidence>
<dbReference type="SUPFAM" id="SSF46894">
    <property type="entry name" value="C-terminal effector domain of the bipartite response regulators"/>
    <property type="match status" value="1"/>
</dbReference>
<reference evidence="2" key="1">
    <citation type="submission" date="2016-10" db="EMBL/GenBank/DDBJ databases">
        <authorList>
            <person name="Varghese N."/>
            <person name="Submissions S."/>
        </authorList>
    </citation>
    <scope>NUCLEOTIDE SEQUENCE [LARGE SCALE GENOMIC DNA]</scope>
    <source>
        <strain evidence="2">CGMCC 4.3516</strain>
    </source>
</reference>
<evidence type="ECO:0000313" key="1">
    <source>
        <dbReference type="EMBL" id="SDE49069.1"/>
    </source>
</evidence>
<dbReference type="GO" id="GO:0003677">
    <property type="term" value="F:DNA binding"/>
    <property type="evidence" value="ECO:0007669"/>
    <property type="project" value="UniProtKB-KW"/>
</dbReference>
<dbReference type="InterPro" id="IPR036388">
    <property type="entry name" value="WH-like_DNA-bd_sf"/>
</dbReference>
<dbReference type="GO" id="GO:0006355">
    <property type="term" value="P:regulation of DNA-templated transcription"/>
    <property type="evidence" value="ECO:0007669"/>
    <property type="project" value="InterPro"/>
</dbReference>